<reference evidence="2" key="2">
    <citation type="submission" date="2025-09" db="UniProtKB">
        <authorList>
            <consortium name="Ensembl"/>
        </authorList>
    </citation>
    <scope>IDENTIFICATION</scope>
</reference>
<evidence type="ECO:0000313" key="3">
    <source>
        <dbReference type="Proteomes" id="UP000694564"/>
    </source>
</evidence>
<dbReference type="GeneTree" id="ENSGT00940000154465"/>
<evidence type="ECO:0000313" key="2">
    <source>
        <dbReference type="Ensembl" id="ENSSVLP00005025310.1"/>
    </source>
</evidence>
<accession>A0A8D2JPZ2</accession>
<proteinExistence type="predicted"/>
<dbReference type="InterPro" id="IPR011990">
    <property type="entry name" value="TPR-like_helical_dom_sf"/>
</dbReference>
<dbReference type="GO" id="GO:0004842">
    <property type="term" value="F:ubiquitin-protein transferase activity"/>
    <property type="evidence" value="ECO:0007669"/>
    <property type="project" value="TreeGrafter"/>
</dbReference>
<dbReference type="SUPFAM" id="SSF48452">
    <property type="entry name" value="TPR-like"/>
    <property type="match status" value="1"/>
</dbReference>
<evidence type="ECO:0000256" key="1">
    <source>
        <dbReference type="PROSITE-ProRule" id="PRU00339"/>
    </source>
</evidence>
<dbReference type="Gene3D" id="1.25.40.10">
    <property type="entry name" value="Tetratricopeptide repeat domain"/>
    <property type="match status" value="1"/>
</dbReference>
<evidence type="ECO:0008006" key="4">
    <source>
        <dbReference type="Google" id="ProtNLM"/>
    </source>
</evidence>
<dbReference type="SMART" id="SM00028">
    <property type="entry name" value="TPR"/>
    <property type="match status" value="2"/>
</dbReference>
<reference evidence="2" key="1">
    <citation type="submission" date="2025-08" db="UniProtKB">
        <authorList>
            <consortium name="Ensembl"/>
        </authorList>
    </citation>
    <scope>IDENTIFICATION</scope>
</reference>
<dbReference type="PROSITE" id="PS50005">
    <property type="entry name" value="TPR"/>
    <property type="match status" value="1"/>
</dbReference>
<name>A0A8D2JPZ2_SCIVU</name>
<feature type="repeat" description="TPR" evidence="1">
    <location>
        <begin position="247"/>
        <end position="280"/>
    </location>
</feature>
<dbReference type="PANTHER" id="PTHR17550">
    <property type="entry name" value="E3 UBIQUITIN-PROTEIN LIGASE TTC3"/>
    <property type="match status" value="1"/>
</dbReference>
<dbReference type="GO" id="GO:0006511">
    <property type="term" value="P:ubiquitin-dependent protein catabolic process"/>
    <property type="evidence" value="ECO:0007669"/>
    <property type="project" value="TreeGrafter"/>
</dbReference>
<keyword evidence="1" id="KW-0802">TPR repeat</keyword>
<dbReference type="InterPro" id="IPR019734">
    <property type="entry name" value="TPR_rpt"/>
</dbReference>
<dbReference type="PANTHER" id="PTHR17550:SF4">
    <property type="entry name" value="E3 UBIQUITIN-PROTEIN LIGASE TTC3"/>
    <property type="match status" value="1"/>
</dbReference>
<dbReference type="AlphaFoldDB" id="A0A8D2JPZ2"/>
<dbReference type="Ensembl" id="ENSSVLT00005028137.1">
    <property type="protein sequence ID" value="ENSSVLP00005025310.1"/>
    <property type="gene ID" value="ENSSVLG00005020080.1"/>
</dbReference>
<keyword evidence="3" id="KW-1185">Reference proteome</keyword>
<sequence>MPGERGPPHPLRGCVDCVPWTILPREISLCGLCVVGSCPYEDDCVFAPEYTTDDYVRVTQLYCDGVGMKYKDYAQSEKHLEFDICNIWCSKPLSVLQDYCDAIKIYIFWPLLFQHQHSSVISRLHPCVETTSSRASEISLKKLQYLELMEDIVDLAKKVANDSFLIEGLLRIGYKIENKILAMEEALNWVKYTGDVTILPKLGSIDNCWPMLSIFFTELSHNKVVTENCNLLEELKPKIVAECMEQGELMKMKGNEEFSKERFDIAIIYYTRAIEYRPENHLLYGNRALCFLRTGQFRNALGDGKRAIILKSTWPKVGFFCTSKVMNEKSREEIICPSIVYITNRIYI</sequence>
<protein>
    <recommendedName>
        <fullName evidence="4">E3 ubiquitin-protein ligase TTC3</fullName>
    </recommendedName>
</protein>
<organism evidence="2 3">
    <name type="scientific">Sciurus vulgaris</name>
    <name type="common">Eurasian red squirrel</name>
    <dbReference type="NCBI Taxonomy" id="55149"/>
    <lineage>
        <taxon>Eukaryota</taxon>
        <taxon>Metazoa</taxon>
        <taxon>Chordata</taxon>
        <taxon>Craniata</taxon>
        <taxon>Vertebrata</taxon>
        <taxon>Euteleostomi</taxon>
        <taxon>Mammalia</taxon>
        <taxon>Eutheria</taxon>
        <taxon>Euarchontoglires</taxon>
        <taxon>Glires</taxon>
        <taxon>Rodentia</taxon>
        <taxon>Sciuromorpha</taxon>
        <taxon>Sciuridae</taxon>
        <taxon>Sciurinae</taxon>
        <taxon>Sciurini</taxon>
        <taxon>Sciurus</taxon>
    </lineage>
</organism>
<dbReference type="Proteomes" id="UP000694564">
    <property type="component" value="Chromosome 10"/>
</dbReference>